<reference evidence="1 2" key="1">
    <citation type="submission" date="2017-02" db="EMBL/GenBank/DDBJ databases">
        <title>Genomic diversity within the haloalkaliphilic genus Thioalkalivibrio.</title>
        <authorList>
            <person name="Ahn A.-C."/>
            <person name="Meier-Kolthoff J."/>
            <person name="Overmars L."/>
            <person name="Richter M."/>
            <person name="Woyke T."/>
            <person name="Sorokin D.Y."/>
            <person name="Muyzer G."/>
        </authorList>
    </citation>
    <scope>NUCLEOTIDE SEQUENCE [LARGE SCALE GENOMIC DNA]</scope>
    <source>
        <strain evidence="1 2">ALJD</strain>
    </source>
</reference>
<sequence length="454" mass="50815">MRRHSILARLGPADTSKVTIHEPRSATTEIRFIDGEKRLGYGLGQIIDQLARRGLYPTEDAADLAILAGTVTAADTRINRGSESQDSWTREIDIYVPVRAPDRWNAIAPLTERMLHFLTGDRWRLFFRSRHKVYKTLIETPPIAVGSPFSSVCLFSGGLDSFTGAVDLLEGGENPIFVSHYWDASTRSQLPCATVLGKEYGDLYSRHVRARVGFPADLVSGSAPENSLRARSFLFFSLAALTASCLSGKSTIYVPENGLISLNVPLDVLRLGAWSTRTTHPFYMARWQELFDTLGFPFTMENPYRFKTKGEMLSQCKNKIFLEKHGHETISCSSYMKSRHKKLPHGHCGYCVPCLIRRASIKAAFGHDRTDYVIIPDLMSRTLDASRAEGEDVRSFQMTASRLKRKPDLARLLVHKPGPLSDYTDGEIAAYADVFRRGIAEVGKLVENVKVRPL</sequence>
<protein>
    <recommendedName>
        <fullName evidence="3">7-cyano-7-deazaguanine synthase</fullName>
    </recommendedName>
</protein>
<keyword evidence="2" id="KW-1185">Reference proteome</keyword>
<dbReference type="NCBIfam" id="NF041925">
    <property type="entry name" value="QatC"/>
    <property type="match status" value="1"/>
</dbReference>
<organism evidence="1 2">
    <name type="scientific">Thioalkalivibrio denitrificans</name>
    <dbReference type="NCBI Taxonomy" id="108003"/>
    <lineage>
        <taxon>Bacteria</taxon>
        <taxon>Pseudomonadati</taxon>
        <taxon>Pseudomonadota</taxon>
        <taxon>Gammaproteobacteria</taxon>
        <taxon>Chromatiales</taxon>
        <taxon>Ectothiorhodospiraceae</taxon>
        <taxon>Thioalkalivibrio</taxon>
    </lineage>
</organism>
<accession>A0A1V3NHK8</accession>
<dbReference type="InterPro" id="IPR014729">
    <property type="entry name" value="Rossmann-like_a/b/a_fold"/>
</dbReference>
<comment type="caution">
    <text evidence="1">The sequence shown here is derived from an EMBL/GenBank/DDBJ whole genome shotgun (WGS) entry which is preliminary data.</text>
</comment>
<dbReference type="InterPro" id="IPR049676">
    <property type="entry name" value="QatC"/>
</dbReference>
<dbReference type="SUPFAM" id="SSF52402">
    <property type="entry name" value="Adenine nucleotide alpha hydrolases-like"/>
    <property type="match status" value="1"/>
</dbReference>
<gene>
    <name evidence="1" type="ORF">B1C78_08980</name>
</gene>
<evidence type="ECO:0000313" key="1">
    <source>
        <dbReference type="EMBL" id="OOG24358.1"/>
    </source>
</evidence>
<name>A0A1V3NHK8_9GAMM</name>
<proteinExistence type="predicted"/>
<dbReference type="Gene3D" id="3.40.50.620">
    <property type="entry name" value="HUPs"/>
    <property type="match status" value="1"/>
</dbReference>
<dbReference type="Proteomes" id="UP000189462">
    <property type="component" value="Unassembled WGS sequence"/>
</dbReference>
<dbReference type="EMBL" id="MVBK01000048">
    <property type="protein sequence ID" value="OOG24358.1"/>
    <property type="molecule type" value="Genomic_DNA"/>
</dbReference>
<dbReference type="AlphaFoldDB" id="A0A1V3NHK8"/>
<evidence type="ECO:0008006" key="3">
    <source>
        <dbReference type="Google" id="ProtNLM"/>
    </source>
</evidence>
<dbReference type="OrthoDB" id="9789567at2"/>
<evidence type="ECO:0000313" key="2">
    <source>
        <dbReference type="Proteomes" id="UP000189462"/>
    </source>
</evidence>
<dbReference type="STRING" id="108003.B1C78_08980"/>